<proteinExistence type="inferred from homology"/>
<dbReference type="SUPFAM" id="SSF74650">
    <property type="entry name" value="Galactose mutarotase-like"/>
    <property type="match status" value="1"/>
</dbReference>
<evidence type="ECO:0000259" key="6">
    <source>
        <dbReference type="Pfam" id="PF13802"/>
    </source>
</evidence>
<evidence type="ECO:0000256" key="4">
    <source>
        <dbReference type="RuleBase" id="RU361185"/>
    </source>
</evidence>
<organism evidence="7 8">
    <name type="scientific">Oidiodendron maius (strain Zn)</name>
    <dbReference type="NCBI Taxonomy" id="913774"/>
    <lineage>
        <taxon>Eukaryota</taxon>
        <taxon>Fungi</taxon>
        <taxon>Dikarya</taxon>
        <taxon>Ascomycota</taxon>
        <taxon>Pezizomycotina</taxon>
        <taxon>Leotiomycetes</taxon>
        <taxon>Leotiomycetes incertae sedis</taxon>
        <taxon>Myxotrichaceae</taxon>
        <taxon>Oidiodendron</taxon>
    </lineage>
</organism>
<keyword evidence="8" id="KW-1185">Reference proteome</keyword>
<dbReference type="Proteomes" id="UP000054321">
    <property type="component" value="Unassembled WGS sequence"/>
</dbReference>
<dbReference type="Gene3D" id="2.60.40.1760">
    <property type="entry name" value="glycosyl hydrolase (family 31)"/>
    <property type="match status" value="1"/>
</dbReference>
<dbReference type="InterPro" id="IPR025887">
    <property type="entry name" value="Glyco_hydro_31_N_dom"/>
</dbReference>
<evidence type="ECO:0000259" key="5">
    <source>
        <dbReference type="Pfam" id="PF01055"/>
    </source>
</evidence>
<evidence type="ECO:0000313" key="7">
    <source>
        <dbReference type="EMBL" id="KIN00656.1"/>
    </source>
</evidence>
<dbReference type="Pfam" id="PF13802">
    <property type="entry name" value="Gal_mutarotas_2"/>
    <property type="match status" value="1"/>
</dbReference>
<dbReference type="EC" id="3.2.1.20" evidence="3"/>
<gene>
    <name evidence="7" type="ORF">OIDMADRAFT_123998</name>
</gene>
<dbReference type="OrthoDB" id="1334205at2759"/>
<comment type="catalytic activity">
    <reaction evidence="1">
        <text>Hydrolysis of terminal, non-reducing (1-&gt;4)-linked alpha-D-glucose residues with release of alpha-D-glucose.</text>
        <dbReference type="EC" id="3.2.1.20"/>
    </reaction>
</comment>
<evidence type="ECO:0000313" key="8">
    <source>
        <dbReference type="Proteomes" id="UP000054321"/>
    </source>
</evidence>
<dbReference type="HOGENOM" id="CLU_000631_9_0_1"/>
<keyword evidence="4 7" id="KW-0378">Hydrolase</keyword>
<feature type="domain" description="Glycoside hydrolase family 31 N-terminal" evidence="6">
    <location>
        <begin position="127"/>
        <end position="212"/>
    </location>
</feature>
<name>A0A0C3GX78_OIDMZ</name>
<reference evidence="8" key="2">
    <citation type="submission" date="2015-01" db="EMBL/GenBank/DDBJ databases">
        <title>Evolutionary Origins and Diversification of the Mycorrhizal Mutualists.</title>
        <authorList>
            <consortium name="DOE Joint Genome Institute"/>
            <consortium name="Mycorrhizal Genomics Consortium"/>
            <person name="Kohler A."/>
            <person name="Kuo A."/>
            <person name="Nagy L.G."/>
            <person name="Floudas D."/>
            <person name="Copeland A."/>
            <person name="Barry K.W."/>
            <person name="Cichocki N."/>
            <person name="Veneault-Fourrey C."/>
            <person name="LaButti K."/>
            <person name="Lindquist E.A."/>
            <person name="Lipzen A."/>
            <person name="Lundell T."/>
            <person name="Morin E."/>
            <person name="Murat C."/>
            <person name="Riley R."/>
            <person name="Ohm R."/>
            <person name="Sun H."/>
            <person name="Tunlid A."/>
            <person name="Henrissat B."/>
            <person name="Grigoriev I.V."/>
            <person name="Hibbett D.S."/>
            <person name="Martin F."/>
        </authorList>
    </citation>
    <scope>NUCLEOTIDE SEQUENCE [LARGE SCALE GENOMIC DNA]</scope>
    <source>
        <strain evidence="8">Zn</strain>
    </source>
</reference>
<reference evidence="7 8" key="1">
    <citation type="submission" date="2014-04" db="EMBL/GenBank/DDBJ databases">
        <authorList>
            <consortium name="DOE Joint Genome Institute"/>
            <person name="Kuo A."/>
            <person name="Martino E."/>
            <person name="Perotto S."/>
            <person name="Kohler A."/>
            <person name="Nagy L.G."/>
            <person name="Floudas D."/>
            <person name="Copeland A."/>
            <person name="Barry K.W."/>
            <person name="Cichocki N."/>
            <person name="Veneault-Fourrey C."/>
            <person name="LaButti K."/>
            <person name="Lindquist E.A."/>
            <person name="Lipzen A."/>
            <person name="Lundell T."/>
            <person name="Morin E."/>
            <person name="Murat C."/>
            <person name="Sun H."/>
            <person name="Tunlid A."/>
            <person name="Henrissat B."/>
            <person name="Grigoriev I.V."/>
            <person name="Hibbett D.S."/>
            <person name="Martin F."/>
            <person name="Nordberg H.P."/>
            <person name="Cantor M.N."/>
            <person name="Hua S.X."/>
        </authorList>
    </citation>
    <scope>NUCLEOTIDE SEQUENCE [LARGE SCALE GENOMIC DNA]</scope>
    <source>
        <strain evidence="7 8">Zn</strain>
    </source>
</reference>
<dbReference type="CDD" id="cd14752">
    <property type="entry name" value="GH31_N"/>
    <property type="match status" value="1"/>
</dbReference>
<comment type="similarity">
    <text evidence="2 4">Belongs to the glycosyl hydrolase 31 family.</text>
</comment>
<dbReference type="Gene3D" id="3.20.20.80">
    <property type="entry name" value="Glycosidases"/>
    <property type="match status" value="1"/>
</dbReference>
<protein>
    <recommendedName>
        <fullName evidence="3">alpha-glucosidase</fullName>
        <ecNumber evidence="3">3.2.1.20</ecNumber>
    </recommendedName>
</protein>
<dbReference type="InterPro" id="IPR000322">
    <property type="entry name" value="Glyco_hydro_31_TIM"/>
</dbReference>
<sequence>MSVVERDLTFFILPSSLQAITPGSELNSFSLVSGPDSHFPGFGWKIEFPFPQAYRVLLTGPDRPRPPHDNVNAPSKFCTFKLLSLDKDLCRAVFAFPSPTAQTGRIAGLDTEKLELRLYWKYKLFSEIWQVGDGDDKLVLCDLRARSYALTEHGMIRHWSLDRTRLHLGLGEKAAPIDLTGRKFTLHATDAAWYDSYRTDPLYKHTPFLISTPRPTTDGKQGLTYAIFHGTNSIATWDVGAEIDYPSGGWSKRFIQDWGGLEEWVMLGKGVEGVVKTFAEMAGKPRLVGRDWSGYLGSTMLLSDKENAQELLSKWPEMCREHDIPCSAMHLSSGYTADENSNNRWVFYMNKKRYPNFKAMVKVFHEAGMKLIPNVKPYMLLTHPAYERVKNGDGLFFDPIFKGPSKQNLWSAGEGESGDGSWVDLSASEARKWWSEGVQSLVDLGVDGMWDDNSEYFTRDDELLFKNEFGHKREVLLKGKIKTGLMGRITGNEMMNKVSNDTLQAAAPERRTFVLTRSGNPASFKYACSTWSGDNLTSWHNMRGSQHIQLNSALSLMQNTGADVGGFCGDAPTPELFVRWVQLGVTHSRFCIHSGAYDTHGNEKFSTPWMYPEMLPIVREQIKWRYLILPFINNLMWQSHLYADPPNAPLFYGPFATDSTLYTDRILEGFDAWMGVGQILIAPQLVEGGLTREVYFPMASPDDHSLYFDLHAPFGMHKAGGWGTIATPIEHGGMLAREGAIIPIGKEKATVTALSGPARTHSDGVEVVLESDGGQVGVDDWRGVMLFPGHEGKTYAGQWVEDDGISAVPGTSTFKVSYCGKANMVEVDVSVEENGFKPLWEGKLHVVLPVGDSREVLKGKQITWKDRDAWVLEL</sequence>
<dbReference type="PANTHER" id="PTHR22762:SF165">
    <property type="entry name" value="PUTATIVE (AFU_ORTHOLOGUE AFUA_1G06560)-RELATED"/>
    <property type="match status" value="1"/>
</dbReference>
<keyword evidence="4" id="KW-0326">Glycosidase</keyword>
<dbReference type="GO" id="GO:0004558">
    <property type="term" value="F:alpha-1,4-glucosidase activity"/>
    <property type="evidence" value="ECO:0007669"/>
    <property type="project" value="UniProtKB-EC"/>
</dbReference>
<dbReference type="STRING" id="913774.A0A0C3GX78"/>
<dbReference type="EMBL" id="KN832877">
    <property type="protein sequence ID" value="KIN00656.1"/>
    <property type="molecule type" value="Genomic_DNA"/>
</dbReference>
<dbReference type="GO" id="GO:0030246">
    <property type="term" value="F:carbohydrate binding"/>
    <property type="evidence" value="ECO:0007669"/>
    <property type="project" value="InterPro"/>
</dbReference>
<dbReference type="InterPro" id="IPR017853">
    <property type="entry name" value="GH"/>
</dbReference>
<accession>A0A0C3GX78</accession>
<dbReference type="AlphaFoldDB" id="A0A0C3GX78"/>
<dbReference type="Pfam" id="PF01055">
    <property type="entry name" value="Glyco_hydro_31_2nd"/>
    <property type="match status" value="1"/>
</dbReference>
<evidence type="ECO:0000256" key="1">
    <source>
        <dbReference type="ARBA" id="ARBA00001657"/>
    </source>
</evidence>
<dbReference type="InterPro" id="IPR011013">
    <property type="entry name" value="Gal_mutarotase_sf_dom"/>
</dbReference>
<dbReference type="GO" id="GO:0005975">
    <property type="term" value="P:carbohydrate metabolic process"/>
    <property type="evidence" value="ECO:0007669"/>
    <property type="project" value="InterPro"/>
</dbReference>
<dbReference type="InParanoid" id="A0A0C3GX78"/>
<evidence type="ECO:0000256" key="2">
    <source>
        <dbReference type="ARBA" id="ARBA00007806"/>
    </source>
</evidence>
<dbReference type="SUPFAM" id="SSF51445">
    <property type="entry name" value="(Trans)glycosidases"/>
    <property type="match status" value="1"/>
</dbReference>
<dbReference type="PANTHER" id="PTHR22762">
    <property type="entry name" value="ALPHA-GLUCOSIDASE"/>
    <property type="match status" value="1"/>
</dbReference>
<evidence type="ECO:0000256" key="3">
    <source>
        <dbReference type="ARBA" id="ARBA00012741"/>
    </source>
</evidence>
<feature type="domain" description="Glycoside hydrolase family 31 TIM barrel" evidence="5">
    <location>
        <begin position="309"/>
        <end position="633"/>
    </location>
</feature>